<accession>A0A2S2PUG8</accession>
<evidence type="ECO:0000256" key="1">
    <source>
        <dbReference type="SAM" id="Coils"/>
    </source>
</evidence>
<dbReference type="PANTHER" id="PTHR46596">
    <property type="entry name" value="SORTING NEXIN-4"/>
    <property type="match status" value="1"/>
</dbReference>
<sequence length="149" mass="17148">MDSIASAISPALEDEEVIMDQLKEYLAFTNSLHTFVKNHDSLNYNLNQLNNMSNNKETSGIMSRLFGYTAAAAERDTAAIEAYENKKIEARANYSEFVDKSLENYKEFERQKDSDLMKILKDYVAFQTKYAQKGLQTWKNILHSIQSIE</sequence>
<dbReference type="GO" id="GO:0031201">
    <property type="term" value="C:SNARE complex"/>
    <property type="evidence" value="ECO:0007669"/>
    <property type="project" value="TreeGrafter"/>
</dbReference>
<feature type="coiled-coil region" evidence="1">
    <location>
        <begin position="73"/>
        <end position="100"/>
    </location>
</feature>
<gene>
    <name evidence="2" type="primary">SNX4</name>
    <name evidence="2" type="ORF">g.147338</name>
</gene>
<dbReference type="GO" id="GO:2000786">
    <property type="term" value="P:positive regulation of autophagosome assembly"/>
    <property type="evidence" value="ECO:0007669"/>
    <property type="project" value="TreeGrafter"/>
</dbReference>
<dbReference type="AlphaFoldDB" id="A0A2S2PUG8"/>
<dbReference type="GO" id="GO:0032266">
    <property type="term" value="F:phosphatidylinositol-3-phosphate binding"/>
    <property type="evidence" value="ECO:0007669"/>
    <property type="project" value="TreeGrafter"/>
</dbReference>
<dbReference type="GO" id="GO:0015031">
    <property type="term" value="P:protein transport"/>
    <property type="evidence" value="ECO:0007669"/>
    <property type="project" value="InterPro"/>
</dbReference>
<dbReference type="GO" id="GO:0031901">
    <property type="term" value="C:early endosome membrane"/>
    <property type="evidence" value="ECO:0007669"/>
    <property type="project" value="TreeGrafter"/>
</dbReference>
<organism evidence="2">
    <name type="scientific">Schizaphis graminum</name>
    <name type="common">Green bug aphid</name>
    <dbReference type="NCBI Taxonomy" id="13262"/>
    <lineage>
        <taxon>Eukaryota</taxon>
        <taxon>Metazoa</taxon>
        <taxon>Ecdysozoa</taxon>
        <taxon>Arthropoda</taxon>
        <taxon>Hexapoda</taxon>
        <taxon>Insecta</taxon>
        <taxon>Pterygota</taxon>
        <taxon>Neoptera</taxon>
        <taxon>Paraneoptera</taxon>
        <taxon>Hemiptera</taxon>
        <taxon>Sternorrhyncha</taxon>
        <taxon>Aphidomorpha</taxon>
        <taxon>Aphidoidea</taxon>
        <taxon>Aphididae</taxon>
        <taxon>Aphidini</taxon>
        <taxon>Schizaphis</taxon>
    </lineage>
</organism>
<dbReference type="InterPro" id="IPR034783">
    <property type="entry name" value="SNX4"/>
</dbReference>
<dbReference type="SUPFAM" id="SSF103657">
    <property type="entry name" value="BAR/IMD domain-like"/>
    <property type="match status" value="1"/>
</dbReference>
<evidence type="ECO:0000313" key="2">
    <source>
        <dbReference type="EMBL" id="MBY33132.1"/>
    </source>
</evidence>
<dbReference type="PANTHER" id="PTHR46596:SF1">
    <property type="entry name" value="SORTING NEXIN-4"/>
    <property type="match status" value="1"/>
</dbReference>
<proteinExistence type="predicted"/>
<dbReference type="Gene3D" id="1.20.1270.60">
    <property type="entry name" value="Arfaptin homology (AH) domain/BAR domain"/>
    <property type="match status" value="1"/>
</dbReference>
<dbReference type="InterPro" id="IPR027267">
    <property type="entry name" value="AH/BAR_dom_sf"/>
</dbReference>
<name>A0A2S2PUG8_SCHGA</name>
<dbReference type="EMBL" id="GGMR01020513">
    <property type="protein sequence ID" value="MBY33132.1"/>
    <property type="molecule type" value="Transcribed_RNA"/>
</dbReference>
<reference evidence="2" key="1">
    <citation type="submission" date="2018-04" db="EMBL/GenBank/DDBJ databases">
        <title>Transcriptome of Schizaphis graminum biotype I.</title>
        <authorList>
            <person name="Scully E.D."/>
            <person name="Geib S.M."/>
            <person name="Palmer N.A."/>
            <person name="Koch K."/>
            <person name="Bradshaw J."/>
            <person name="Heng-Moss T."/>
            <person name="Sarath G."/>
        </authorList>
    </citation>
    <scope>NUCLEOTIDE SEQUENCE</scope>
</reference>
<dbReference type="GO" id="GO:0005886">
    <property type="term" value="C:plasma membrane"/>
    <property type="evidence" value="ECO:0007669"/>
    <property type="project" value="TreeGrafter"/>
</dbReference>
<keyword evidence="1" id="KW-0175">Coiled coil</keyword>
<protein>
    <submittedName>
        <fullName evidence="2">Sorting nexin-4</fullName>
    </submittedName>
</protein>